<evidence type="ECO:0000259" key="6">
    <source>
        <dbReference type="Pfam" id="PF01368"/>
    </source>
</evidence>
<dbReference type="Gene3D" id="3.90.1640.30">
    <property type="match status" value="1"/>
</dbReference>
<dbReference type="PANTHER" id="PTHR30255:SF2">
    <property type="entry name" value="SINGLE-STRANDED-DNA-SPECIFIC EXONUCLEASE RECJ"/>
    <property type="match status" value="1"/>
</dbReference>
<dbReference type="InterPro" id="IPR004610">
    <property type="entry name" value="RecJ"/>
</dbReference>
<evidence type="ECO:0000256" key="1">
    <source>
        <dbReference type="ARBA" id="ARBA00005915"/>
    </source>
</evidence>
<keyword evidence="5 9" id="KW-0269">Exonuclease</keyword>
<evidence type="ECO:0000256" key="5">
    <source>
        <dbReference type="ARBA" id="ARBA00022839"/>
    </source>
</evidence>
<dbReference type="Pfam" id="PF02272">
    <property type="entry name" value="DHHA1"/>
    <property type="match status" value="1"/>
</dbReference>
<sequence>MHKKILPRTVQGEFQLRSVSPVLARVYAARGVLDDSQLDYSLKHLFRPSLLKGVDSALALLLSARKAQQRILIVGDFDADGATSTAVAVRCLRALGFEFVDYLVPNRFEYGYGLTPEIVAVAKQFEPELLITVDNGISSLQGVAAAQAAGMKVLVTDHHLPAAELPTADAIVNPNQPHCDFPTKNCAGVGVIFYVMSALRSAMQTEGFFTDAPAPNFAHFLDLVSLGTVADVVPLDHNNRIFVQQGLLRMRAGFACEGIKAIAQVAGRQLEKLRATDLGFMVGPRLNAAGRLDDMSLGIRCLLADDPAEALALAAELDALNKERRAIEGSMQADAEAFLAALDKDEGGEVPAGVCLYQEDWHQGVIGILASRVKEKLHRPTIVFADDNETTLKGSGRSVPGIHLRDVLDDVAAKNPSMLTKFGGHAMAAGLSLEKKYLQAFEKSFAAVVAERAGAEGLTPIIYTDGELKADDFNLVLAHELEHAGPWGQAFPEPCFSGEFMIVNQRIVGQKHLKLVLALPSAPQQTLDAIHFNCDLDQWPSAECAHIFAVFKLQVNEFNGRQNVQLMVDHLEPR</sequence>
<gene>
    <name evidence="9" type="ORF">MARGE09_P1495</name>
</gene>
<organism evidence="9 10">
    <name type="scientific">Marinagarivorans cellulosilyticus</name>
    <dbReference type="NCBI Taxonomy" id="2721545"/>
    <lineage>
        <taxon>Bacteria</taxon>
        <taxon>Pseudomonadati</taxon>
        <taxon>Pseudomonadota</taxon>
        <taxon>Gammaproteobacteria</taxon>
        <taxon>Cellvibrionales</taxon>
        <taxon>Cellvibrionaceae</taxon>
        <taxon>Marinagarivorans</taxon>
    </lineage>
</organism>
<evidence type="ECO:0000313" key="9">
    <source>
        <dbReference type="EMBL" id="BCD97294.1"/>
    </source>
</evidence>
<protein>
    <recommendedName>
        <fullName evidence="2">Single-stranded-DNA-specific exonuclease RecJ</fullName>
    </recommendedName>
</protein>
<feature type="domain" description="DHHA1" evidence="7">
    <location>
        <begin position="356"/>
        <end position="449"/>
    </location>
</feature>
<dbReference type="GO" id="GO:0003676">
    <property type="term" value="F:nucleic acid binding"/>
    <property type="evidence" value="ECO:0007669"/>
    <property type="project" value="InterPro"/>
</dbReference>
<dbReference type="KEGG" id="marq:MARGE09_P1495"/>
<dbReference type="Gene3D" id="3.10.310.30">
    <property type="match status" value="1"/>
</dbReference>
<evidence type="ECO:0000259" key="8">
    <source>
        <dbReference type="Pfam" id="PF17768"/>
    </source>
</evidence>
<evidence type="ECO:0000256" key="2">
    <source>
        <dbReference type="ARBA" id="ARBA00019841"/>
    </source>
</evidence>
<keyword evidence="10" id="KW-1185">Reference proteome</keyword>
<comment type="similarity">
    <text evidence="1">Belongs to the RecJ family.</text>
</comment>
<dbReference type="RefSeq" id="WP_236986767.1">
    <property type="nucleotide sequence ID" value="NZ_AP023086.1"/>
</dbReference>
<dbReference type="NCBIfam" id="TIGR00644">
    <property type="entry name" value="recJ"/>
    <property type="match status" value="1"/>
</dbReference>
<dbReference type="FunFam" id="3.90.1640.30:FF:000001">
    <property type="entry name" value="Single-stranded-DNA-specific exonuclease RecJ"/>
    <property type="match status" value="1"/>
</dbReference>
<evidence type="ECO:0000256" key="4">
    <source>
        <dbReference type="ARBA" id="ARBA00022801"/>
    </source>
</evidence>
<proteinExistence type="inferred from homology"/>
<keyword evidence="4" id="KW-0378">Hydrolase</keyword>
<name>A0AAN2BJU1_9GAMM</name>
<dbReference type="AlphaFoldDB" id="A0AAN2BJU1"/>
<dbReference type="GO" id="GO:0006310">
    <property type="term" value="P:DNA recombination"/>
    <property type="evidence" value="ECO:0007669"/>
    <property type="project" value="InterPro"/>
</dbReference>
<dbReference type="InterPro" id="IPR038763">
    <property type="entry name" value="DHH_sf"/>
</dbReference>
<accession>A0AAN2BJU1</accession>
<dbReference type="GO" id="GO:0006281">
    <property type="term" value="P:DNA repair"/>
    <property type="evidence" value="ECO:0007669"/>
    <property type="project" value="InterPro"/>
</dbReference>
<dbReference type="SUPFAM" id="SSF64182">
    <property type="entry name" value="DHH phosphoesterases"/>
    <property type="match status" value="1"/>
</dbReference>
<feature type="domain" description="DDH" evidence="6">
    <location>
        <begin position="70"/>
        <end position="204"/>
    </location>
</feature>
<dbReference type="Pfam" id="PF01368">
    <property type="entry name" value="DHH"/>
    <property type="match status" value="1"/>
</dbReference>
<dbReference type="PANTHER" id="PTHR30255">
    <property type="entry name" value="SINGLE-STRANDED-DNA-SPECIFIC EXONUCLEASE RECJ"/>
    <property type="match status" value="1"/>
</dbReference>
<feature type="domain" description="RecJ OB" evidence="8">
    <location>
        <begin position="464"/>
        <end position="570"/>
    </location>
</feature>
<keyword evidence="3" id="KW-0540">Nuclease</keyword>
<evidence type="ECO:0000313" key="10">
    <source>
        <dbReference type="Proteomes" id="UP001320119"/>
    </source>
</evidence>
<dbReference type="InterPro" id="IPR051673">
    <property type="entry name" value="SSDNA_exonuclease_RecJ"/>
</dbReference>
<dbReference type="EMBL" id="AP023086">
    <property type="protein sequence ID" value="BCD97294.1"/>
    <property type="molecule type" value="Genomic_DNA"/>
</dbReference>
<dbReference type="InterPro" id="IPR003156">
    <property type="entry name" value="DHHA1_dom"/>
</dbReference>
<dbReference type="Pfam" id="PF17768">
    <property type="entry name" value="RecJ_OB"/>
    <property type="match status" value="1"/>
</dbReference>
<evidence type="ECO:0000259" key="7">
    <source>
        <dbReference type="Pfam" id="PF02272"/>
    </source>
</evidence>
<dbReference type="InterPro" id="IPR041122">
    <property type="entry name" value="RecJ_OB"/>
</dbReference>
<reference evidence="9 10" key="1">
    <citation type="journal article" date="2022" name="IScience">
        <title>An ultrasensitive nanofiber-based assay for enzymatic hydrolysis and deep-sea microbial degradation of cellulose.</title>
        <authorList>
            <person name="Tsudome M."/>
            <person name="Tachioka M."/>
            <person name="Miyazaki M."/>
            <person name="Uchimura K."/>
            <person name="Tsuda M."/>
            <person name="Takaki Y."/>
            <person name="Deguchi S."/>
        </authorList>
    </citation>
    <scope>NUCLEOTIDE SEQUENCE [LARGE SCALE GENOMIC DNA]</scope>
    <source>
        <strain evidence="9 10">GE09</strain>
    </source>
</reference>
<evidence type="ECO:0000256" key="3">
    <source>
        <dbReference type="ARBA" id="ARBA00022722"/>
    </source>
</evidence>
<dbReference type="InterPro" id="IPR001667">
    <property type="entry name" value="DDH_dom"/>
</dbReference>
<dbReference type="GO" id="GO:0008409">
    <property type="term" value="F:5'-3' exonuclease activity"/>
    <property type="evidence" value="ECO:0007669"/>
    <property type="project" value="InterPro"/>
</dbReference>
<dbReference type="Proteomes" id="UP001320119">
    <property type="component" value="Chromosome"/>
</dbReference>